<dbReference type="AlphaFoldDB" id="A0AAN9VK54"/>
<accession>A0AAN9VK54</accession>
<sequence length="208" mass="24545">MSILRSKRVQPSKRFPQDNPAKICRPHLPSPKTLVELCGDVLDAMPLPRCWEWSVEEVASWLDSTVGLPQYQEAFRMNNVTGRKLLLVDASGLVRMNIHDFDHIKQLTAGIRKLGGMTRERQHRRLSEPPFDPETFFILYRAYHKISRMEFFYGTNLVQRPRPIPNHWETIEPCFPKYPPDQYRVTLPFKKHKNDWARKQTKCVQVKF</sequence>
<evidence type="ECO:0000313" key="4">
    <source>
        <dbReference type="Proteomes" id="UP001378592"/>
    </source>
</evidence>
<feature type="domain" description="SAM" evidence="2">
    <location>
        <begin position="53"/>
        <end position="117"/>
    </location>
</feature>
<protein>
    <recommendedName>
        <fullName evidence="2">SAM domain-containing protein</fullName>
    </recommendedName>
</protein>
<dbReference type="PROSITE" id="PS50105">
    <property type="entry name" value="SAM_DOMAIN"/>
    <property type="match status" value="1"/>
</dbReference>
<dbReference type="PANTHER" id="PTHR46829">
    <property type="entry name" value="STERILE ALPHA MOTIF DOMAIN-CONTAINING PROTEIN 15"/>
    <property type="match status" value="1"/>
</dbReference>
<dbReference type="Pfam" id="PF07647">
    <property type="entry name" value="SAM_2"/>
    <property type="match status" value="1"/>
</dbReference>
<keyword evidence="4" id="KW-1185">Reference proteome</keyword>
<comment type="caution">
    <text evidence="3">The sequence shown here is derived from an EMBL/GenBank/DDBJ whole genome shotgun (WGS) entry which is preliminary data.</text>
</comment>
<dbReference type="Gene3D" id="1.10.150.50">
    <property type="entry name" value="Transcription Factor, Ets-1"/>
    <property type="match status" value="1"/>
</dbReference>
<evidence type="ECO:0000256" key="1">
    <source>
        <dbReference type="SAM" id="MobiDB-lite"/>
    </source>
</evidence>
<reference evidence="3 4" key="1">
    <citation type="submission" date="2024-03" db="EMBL/GenBank/DDBJ databases">
        <title>The genome assembly and annotation of the cricket Gryllus longicercus Weissman &amp; Gray.</title>
        <authorList>
            <person name="Szrajer S."/>
            <person name="Gray D."/>
            <person name="Ylla G."/>
        </authorList>
    </citation>
    <scope>NUCLEOTIDE SEQUENCE [LARGE SCALE GENOMIC DNA]</scope>
    <source>
        <strain evidence="3">DAG 2021-001</strain>
        <tissue evidence="3">Whole body minus gut</tissue>
    </source>
</reference>
<organism evidence="3 4">
    <name type="scientific">Gryllus longicercus</name>
    <dbReference type="NCBI Taxonomy" id="2509291"/>
    <lineage>
        <taxon>Eukaryota</taxon>
        <taxon>Metazoa</taxon>
        <taxon>Ecdysozoa</taxon>
        <taxon>Arthropoda</taxon>
        <taxon>Hexapoda</taxon>
        <taxon>Insecta</taxon>
        <taxon>Pterygota</taxon>
        <taxon>Neoptera</taxon>
        <taxon>Polyneoptera</taxon>
        <taxon>Orthoptera</taxon>
        <taxon>Ensifera</taxon>
        <taxon>Gryllidea</taxon>
        <taxon>Grylloidea</taxon>
        <taxon>Gryllidae</taxon>
        <taxon>Gryllinae</taxon>
        <taxon>Gryllus</taxon>
    </lineage>
</organism>
<dbReference type="SUPFAM" id="SSF47769">
    <property type="entry name" value="SAM/Pointed domain"/>
    <property type="match status" value="1"/>
</dbReference>
<dbReference type="InterPro" id="IPR001660">
    <property type="entry name" value="SAM"/>
</dbReference>
<dbReference type="InterPro" id="IPR013761">
    <property type="entry name" value="SAM/pointed_sf"/>
</dbReference>
<feature type="compositionally biased region" description="Basic residues" evidence="1">
    <location>
        <begin position="1"/>
        <end position="11"/>
    </location>
</feature>
<dbReference type="SMART" id="SM00454">
    <property type="entry name" value="SAM"/>
    <property type="match status" value="1"/>
</dbReference>
<proteinExistence type="predicted"/>
<dbReference type="Proteomes" id="UP001378592">
    <property type="component" value="Unassembled WGS sequence"/>
</dbReference>
<gene>
    <name evidence="3" type="ORF">R5R35_002739</name>
</gene>
<dbReference type="EMBL" id="JAZDUA010000211">
    <property type="protein sequence ID" value="KAK7864097.1"/>
    <property type="molecule type" value="Genomic_DNA"/>
</dbReference>
<name>A0AAN9VK54_9ORTH</name>
<dbReference type="PANTHER" id="PTHR46829:SF1">
    <property type="entry name" value="STERILE ALPHA MOTIF DOMAIN-CONTAINING PROTEIN 15"/>
    <property type="match status" value="1"/>
</dbReference>
<evidence type="ECO:0000259" key="2">
    <source>
        <dbReference type="PROSITE" id="PS50105"/>
    </source>
</evidence>
<feature type="region of interest" description="Disordered" evidence="1">
    <location>
        <begin position="1"/>
        <end position="21"/>
    </location>
</feature>
<evidence type="ECO:0000313" key="3">
    <source>
        <dbReference type="EMBL" id="KAK7864097.1"/>
    </source>
</evidence>